<evidence type="ECO:0000313" key="2">
    <source>
        <dbReference type="EMBL" id="KUK22153.1"/>
    </source>
</evidence>
<dbReference type="PANTHER" id="PTHR12558:SF13">
    <property type="entry name" value="CELL DIVISION CYCLE PROTEIN 27 HOMOLOG"/>
    <property type="match status" value="1"/>
</dbReference>
<dbReference type="Pfam" id="PF13414">
    <property type="entry name" value="TPR_11"/>
    <property type="match status" value="1"/>
</dbReference>
<protein>
    <submittedName>
        <fullName evidence="2">Tetratricopeptide TPR_1 repeat-containing protein</fullName>
    </submittedName>
</protein>
<accession>A0A101ENY0</accession>
<feature type="repeat" description="TPR" evidence="1">
    <location>
        <begin position="69"/>
        <end position="102"/>
    </location>
</feature>
<dbReference type="EMBL" id="LGFG01000246">
    <property type="protein sequence ID" value="KUK22153.1"/>
    <property type="molecule type" value="Genomic_DNA"/>
</dbReference>
<dbReference type="SUPFAM" id="SSF48452">
    <property type="entry name" value="TPR-like"/>
    <property type="match status" value="1"/>
</dbReference>
<feature type="repeat" description="TPR" evidence="1">
    <location>
        <begin position="35"/>
        <end position="68"/>
    </location>
</feature>
<evidence type="ECO:0000256" key="1">
    <source>
        <dbReference type="PROSITE-ProRule" id="PRU00339"/>
    </source>
</evidence>
<evidence type="ECO:0000313" key="3">
    <source>
        <dbReference type="Proteomes" id="UP000058636"/>
    </source>
</evidence>
<dbReference type="AlphaFoldDB" id="A0A101ENY0"/>
<dbReference type="RefSeq" id="WP_012311084.1">
    <property type="nucleotide sequence ID" value="NZ_DAITJQ010000001.1"/>
</dbReference>
<dbReference type="PATRIC" id="fig|93930.3.peg.967"/>
<sequence length="140" mass="16157">MVSSDFEEAYRELEEGKLESALEKFLKIAEKEQSVEVWVNIGNIYRRMNLLAKAIESYKRALEIDQKNPVVLFNLGSAYYQMGKFFEALKLLEKAEEQGLTDPRVKIVKALCKIKLNLPDPMEGLDEDQKRIVKDLMKNG</sequence>
<dbReference type="Proteomes" id="UP000058636">
    <property type="component" value="Unassembled WGS sequence"/>
</dbReference>
<organism evidence="2 3">
    <name type="scientific">Thermotoga petrophila</name>
    <dbReference type="NCBI Taxonomy" id="93929"/>
    <lineage>
        <taxon>Bacteria</taxon>
        <taxon>Thermotogati</taxon>
        <taxon>Thermotogota</taxon>
        <taxon>Thermotogae</taxon>
        <taxon>Thermotogales</taxon>
        <taxon>Thermotogaceae</taxon>
        <taxon>Thermotoga</taxon>
    </lineage>
</organism>
<reference evidence="2 3" key="1">
    <citation type="journal article" date="2015" name="MBio">
        <title>Genome-Resolved Metagenomic Analysis Reveals Roles for Candidate Phyla and Other Microbial Community Members in Biogeochemical Transformations in Oil Reservoirs.</title>
        <authorList>
            <person name="Hu P."/>
            <person name="Tom L."/>
            <person name="Singh A."/>
            <person name="Thomas B.C."/>
            <person name="Baker B.J."/>
            <person name="Piceno Y.M."/>
            <person name="Andersen G.L."/>
            <person name="Banfield J.F."/>
        </authorList>
    </citation>
    <scope>NUCLEOTIDE SEQUENCE [LARGE SCALE GENOMIC DNA]</scope>
    <source>
        <strain evidence="2">46_26</strain>
    </source>
</reference>
<dbReference type="Gene3D" id="1.25.40.10">
    <property type="entry name" value="Tetratricopeptide repeat domain"/>
    <property type="match status" value="1"/>
</dbReference>
<dbReference type="SMART" id="SM00028">
    <property type="entry name" value="TPR"/>
    <property type="match status" value="2"/>
</dbReference>
<proteinExistence type="predicted"/>
<dbReference type="InterPro" id="IPR019734">
    <property type="entry name" value="TPR_rpt"/>
</dbReference>
<keyword evidence="1" id="KW-0802">TPR repeat</keyword>
<dbReference type="PANTHER" id="PTHR12558">
    <property type="entry name" value="CELL DIVISION CYCLE 16,23,27"/>
    <property type="match status" value="1"/>
</dbReference>
<comment type="caution">
    <text evidence="2">The sequence shown here is derived from an EMBL/GenBank/DDBJ whole genome shotgun (WGS) entry which is preliminary data.</text>
</comment>
<dbReference type="PROSITE" id="PS50005">
    <property type="entry name" value="TPR"/>
    <property type="match status" value="2"/>
</dbReference>
<name>A0A101ENY0_9THEM</name>
<dbReference type="InterPro" id="IPR011990">
    <property type="entry name" value="TPR-like_helical_dom_sf"/>
</dbReference>
<gene>
    <name evidence="2" type="ORF">XD57_1748</name>
</gene>
<dbReference type="PROSITE" id="PS50293">
    <property type="entry name" value="TPR_REGION"/>
    <property type="match status" value="1"/>
</dbReference>